<comment type="caution">
    <text evidence="2">The sequence shown here is derived from an EMBL/GenBank/DDBJ whole genome shotgun (WGS) entry which is preliminary data.</text>
</comment>
<gene>
    <name evidence="2" type="ORF">CBM15_11555</name>
</gene>
<proteinExistence type="predicted"/>
<feature type="transmembrane region" description="Helical" evidence="1">
    <location>
        <begin position="32"/>
        <end position="49"/>
    </location>
</feature>
<reference evidence="2 3" key="1">
    <citation type="journal article" date="2017" name="Int. J. Syst. Evol. Microbiol.">
        <title>Solibacillus kalamii sp. nov., isolated from a high-efficiency particulate arrestance filter system used in the International Space Station.</title>
        <authorList>
            <person name="Checinska Sielaff A."/>
            <person name="Kumar R.M."/>
            <person name="Pal D."/>
            <person name="Mayilraj S."/>
            <person name="Venkateswaran K."/>
        </authorList>
    </citation>
    <scope>NUCLEOTIDE SEQUENCE [LARGE SCALE GENOMIC DNA]</scope>
    <source>
        <strain evidence="2 3">ISSFR-015</strain>
    </source>
</reference>
<keyword evidence="1" id="KW-0812">Transmembrane</keyword>
<evidence type="ECO:0000313" key="2">
    <source>
        <dbReference type="EMBL" id="OUZ38739.1"/>
    </source>
</evidence>
<protein>
    <submittedName>
        <fullName evidence="2">Uncharacterized protein</fullName>
    </submittedName>
</protein>
<dbReference type="EMBL" id="NHNT01000007">
    <property type="protein sequence ID" value="OUZ38739.1"/>
    <property type="molecule type" value="Genomic_DNA"/>
</dbReference>
<evidence type="ECO:0000256" key="1">
    <source>
        <dbReference type="SAM" id="Phobius"/>
    </source>
</evidence>
<organism evidence="2 3">
    <name type="scientific">Solibacillus kalamii</name>
    <dbReference type="NCBI Taxonomy" id="1748298"/>
    <lineage>
        <taxon>Bacteria</taxon>
        <taxon>Bacillati</taxon>
        <taxon>Bacillota</taxon>
        <taxon>Bacilli</taxon>
        <taxon>Bacillales</taxon>
        <taxon>Caryophanaceae</taxon>
        <taxon>Solibacillus</taxon>
    </lineage>
</organism>
<evidence type="ECO:0000313" key="3">
    <source>
        <dbReference type="Proteomes" id="UP000196594"/>
    </source>
</evidence>
<keyword evidence="3" id="KW-1185">Reference proteome</keyword>
<dbReference type="Proteomes" id="UP000196594">
    <property type="component" value="Unassembled WGS sequence"/>
</dbReference>
<keyword evidence="1" id="KW-0472">Membrane</keyword>
<feature type="transmembrane region" description="Helical" evidence="1">
    <location>
        <begin position="7"/>
        <end position="26"/>
    </location>
</feature>
<name>A0ABX3ZGD0_9BACL</name>
<accession>A0ABX3ZGD0</accession>
<sequence>MKHTTILFISICLMQFCILTNITLLNGEWDGITMWVCTGIFIFSCAVFGSSRIDASKNT</sequence>
<keyword evidence="1" id="KW-1133">Transmembrane helix</keyword>